<feature type="transmembrane region" description="Helical" evidence="1">
    <location>
        <begin position="23"/>
        <end position="42"/>
    </location>
</feature>
<dbReference type="AlphaFoldDB" id="A0A1A8XE66"/>
<evidence type="ECO:0000313" key="2">
    <source>
        <dbReference type="EMBL" id="SBT02165.1"/>
    </source>
</evidence>
<dbReference type="Pfam" id="PF05795">
    <property type="entry name" value="Plasmodium_Vir"/>
    <property type="match status" value="1"/>
</dbReference>
<keyword evidence="1" id="KW-0812">Transmembrane</keyword>
<keyword evidence="1" id="KW-0472">Membrane</keyword>
<dbReference type="InterPro" id="IPR008780">
    <property type="entry name" value="Plasmodium_Vir"/>
</dbReference>
<proteinExistence type="predicted"/>
<keyword evidence="1" id="KW-1133">Transmembrane helix</keyword>
<evidence type="ECO:0000256" key="1">
    <source>
        <dbReference type="SAM" id="Phobius"/>
    </source>
</evidence>
<dbReference type="Proteomes" id="UP000078546">
    <property type="component" value="Unassembled WGS sequence"/>
</dbReference>
<accession>A0A1A8XE66</accession>
<organism evidence="2 3">
    <name type="scientific">Plasmodium ovale curtisi</name>
    <dbReference type="NCBI Taxonomy" id="864141"/>
    <lineage>
        <taxon>Eukaryota</taxon>
        <taxon>Sar</taxon>
        <taxon>Alveolata</taxon>
        <taxon>Apicomplexa</taxon>
        <taxon>Aconoidasida</taxon>
        <taxon>Haemosporida</taxon>
        <taxon>Plasmodiidae</taxon>
        <taxon>Plasmodium</taxon>
        <taxon>Plasmodium (Plasmodium)</taxon>
    </lineage>
</organism>
<reference evidence="3" key="1">
    <citation type="submission" date="2016-05" db="EMBL/GenBank/DDBJ databases">
        <authorList>
            <person name="Naeem Raeece"/>
        </authorList>
    </citation>
    <scope>NUCLEOTIDE SEQUENCE [LARGE SCALE GENOMIC DNA]</scope>
</reference>
<evidence type="ECO:0000313" key="3">
    <source>
        <dbReference type="Proteomes" id="UP000078546"/>
    </source>
</evidence>
<protein>
    <submittedName>
        <fullName evidence="2">PIR Superfamily Protein</fullName>
    </submittedName>
</protein>
<gene>
    <name evidence="2" type="ORF">POVCU1_073790</name>
</gene>
<sequence length="90" mass="9949">MEHTSETGQETEVGSLVPDVPRLGTLLGITSVLLTTTALYRYTTIGSWIRKVGGTNKNDIDDMHGFSSYTQKSGDMFLGDTRNYISYQPI</sequence>
<dbReference type="EMBL" id="FLQV01003146">
    <property type="protein sequence ID" value="SBT02165.1"/>
    <property type="molecule type" value="Genomic_DNA"/>
</dbReference>
<name>A0A1A8XE66_PLAOA</name>